<accession>A0A9X2VIF9</accession>
<dbReference type="RefSeq" id="WP_259622726.1">
    <property type="nucleotide sequence ID" value="NZ_JANYMP010000004.1"/>
</dbReference>
<organism evidence="4 5">
    <name type="scientific">Umezawaea endophytica</name>
    <dbReference type="NCBI Taxonomy" id="1654476"/>
    <lineage>
        <taxon>Bacteria</taxon>
        <taxon>Bacillati</taxon>
        <taxon>Actinomycetota</taxon>
        <taxon>Actinomycetes</taxon>
        <taxon>Pseudonocardiales</taxon>
        <taxon>Pseudonocardiaceae</taxon>
        <taxon>Umezawaea</taxon>
    </lineage>
</organism>
<dbReference type="GO" id="GO:0003677">
    <property type="term" value="F:DNA binding"/>
    <property type="evidence" value="ECO:0007669"/>
    <property type="project" value="UniProtKB-KW"/>
</dbReference>
<dbReference type="Proteomes" id="UP001141259">
    <property type="component" value="Unassembled WGS sequence"/>
</dbReference>
<feature type="domain" description="Lsr2 dimerization" evidence="2">
    <location>
        <begin position="16"/>
        <end position="55"/>
    </location>
</feature>
<dbReference type="Pfam" id="PF23359">
    <property type="entry name" value="Lsr2_DNA-bd"/>
    <property type="match status" value="1"/>
</dbReference>
<evidence type="ECO:0000313" key="5">
    <source>
        <dbReference type="Proteomes" id="UP001141259"/>
    </source>
</evidence>
<dbReference type="InterPro" id="IPR042261">
    <property type="entry name" value="Lsr2-like_dimerization"/>
</dbReference>
<keyword evidence="5" id="KW-1185">Reference proteome</keyword>
<evidence type="ECO:0000313" key="4">
    <source>
        <dbReference type="EMBL" id="MCS7477213.1"/>
    </source>
</evidence>
<evidence type="ECO:0000256" key="1">
    <source>
        <dbReference type="ARBA" id="ARBA00023125"/>
    </source>
</evidence>
<proteinExistence type="predicted"/>
<dbReference type="EMBL" id="JANYMP010000004">
    <property type="protein sequence ID" value="MCS7477213.1"/>
    <property type="molecule type" value="Genomic_DNA"/>
</dbReference>
<dbReference type="Gene3D" id="3.30.60.230">
    <property type="entry name" value="Lsr2, dimerization domain"/>
    <property type="match status" value="1"/>
</dbReference>
<evidence type="ECO:0000259" key="2">
    <source>
        <dbReference type="Pfam" id="PF11774"/>
    </source>
</evidence>
<comment type="caution">
    <text evidence="4">The sequence shown here is derived from an EMBL/GenBank/DDBJ whole genome shotgun (WGS) entry which is preliminary data.</text>
</comment>
<dbReference type="Pfam" id="PF11774">
    <property type="entry name" value="Lsr2"/>
    <property type="match status" value="1"/>
</dbReference>
<dbReference type="Gene3D" id="4.10.320.10">
    <property type="entry name" value="E3-binding domain"/>
    <property type="match status" value="1"/>
</dbReference>
<gene>
    <name evidence="4" type="ORF">NZH93_10135</name>
</gene>
<dbReference type="InterPro" id="IPR055370">
    <property type="entry name" value="Lsr2_DNA-bd"/>
</dbReference>
<name>A0A9X2VIF9_9PSEU</name>
<dbReference type="AlphaFoldDB" id="A0A9X2VIF9"/>
<dbReference type="GO" id="GO:0016746">
    <property type="term" value="F:acyltransferase activity"/>
    <property type="evidence" value="ECO:0007669"/>
    <property type="project" value="InterPro"/>
</dbReference>
<protein>
    <submittedName>
        <fullName evidence="4">Lsr2 family protein</fullName>
    </submittedName>
</protein>
<keyword evidence="1" id="KW-0238">DNA-binding</keyword>
<dbReference type="InterPro" id="IPR036625">
    <property type="entry name" value="E3-bd_dom_sf"/>
</dbReference>
<dbReference type="InterPro" id="IPR024412">
    <property type="entry name" value="Lsr2_dim_dom"/>
</dbReference>
<evidence type="ECO:0000259" key="3">
    <source>
        <dbReference type="Pfam" id="PF23359"/>
    </source>
</evidence>
<reference evidence="4" key="1">
    <citation type="submission" date="2022-08" db="EMBL/GenBank/DDBJ databases">
        <authorList>
            <person name="Tistechok S."/>
            <person name="Samborskyy M."/>
            <person name="Roman I."/>
        </authorList>
    </citation>
    <scope>NUCLEOTIDE SEQUENCE</scope>
    <source>
        <strain evidence="4">DSM 103496</strain>
    </source>
</reference>
<feature type="domain" description="Lsr2 DNA-binding" evidence="3">
    <location>
        <begin position="77"/>
        <end position="110"/>
    </location>
</feature>
<sequence length="127" mass="14087">MVRKVVGEPGDSRGDGFTTVRFGLDGVEFEIDLEPAEAARLREFLGRYAVRARSVLREAEPVARGVQPSPVRSLDVEELRAVRSWARGQGYSVSDRGRLPEAVLSAYEEAHPSARRGARPTIPKIWN</sequence>